<keyword evidence="2" id="KW-0548">Nucleotidyltransferase</keyword>
<evidence type="ECO:0000313" key="4">
    <source>
        <dbReference type="Proteomes" id="UP000373449"/>
    </source>
</evidence>
<name>A0A2C6DL79_9GAMM</name>
<dbReference type="PANTHER" id="PTHR38767:SF1">
    <property type="entry name" value="DNA POLYMERASE III SUBUNIT CHI"/>
    <property type="match status" value="1"/>
</dbReference>
<dbReference type="RefSeq" id="WP_029092959.1">
    <property type="nucleotide sequence ID" value="NZ_BRLG01000002.1"/>
</dbReference>
<dbReference type="FunFam" id="3.40.50.10110:FF:000001">
    <property type="entry name" value="DNA polymerase III subunit chi"/>
    <property type="match status" value="1"/>
</dbReference>
<reference evidence="2 4" key="3">
    <citation type="submission" date="2019-03" db="EMBL/GenBank/DDBJ databases">
        <authorList>
            <consortium name="Pathogen Informatics"/>
        </authorList>
    </citation>
    <scope>NUCLEOTIDE SEQUENCE [LARGE SCALE GENOMIC DNA]</scope>
    <source>
        <strain evidence="2 4">NCTC12282</strain>
    </source>
</reference>
<gene>
    <name evidence="2" type="primary">holC</name>
    <name evidence="1" type="ORF">CRN84_08985</name>
    <name evidence="2" type="ORF">NCTC12282_02674</name>
</gene>
<evidence type="ECO:0000313" key="2">
    <source>
        <dbReference type="EMBL" id="VFS47735.1"/>
    </source>
</evidence>
<reference evidence="3" key="2">
    <citation type="submission" date="2017-09" db="EMBL/GenBank/DDBJ databases">
        <title>FDA dAtabase for Regulatory Grade micrObial Sequences (FDA-ARGOS): Supporting development and validation of Infectious Disease Dx tests.</title>
        <authorList>
            <person name="Minogue T."/>
            <person name="Wolcott M."/>
            <person name="Wasieloski L."/>
            <person name="Aguilar W."/>
            <person name="Moore D."/>
            <person name="Tallon L."/>
            <person name="Sadzewicz L."/>
            <person name="Ott S."/>
            <person name="Zhao X."/>
            <person name="Nagaraj S."/>
            <person name="Vavikolanu K."/>
            <person name="Aluvathingal J."/>
            <person name="Nadendla S."/>
            <person name="Sichtig H."/>
        </authorList>
    </citation>
    <scope>NUCLEOTIDE SEQUENCE [LARGE SCALE GENOMIC DNA]</scope>
    <source>
        <strain evidence="3">FDAARGOS_387</strain>
    </source>
</reference>
<sequence length="150" mass="17048">MKNATFYLLDHSNTSQGLSACEALTCAVAAQRWRMGKRVLIACESLEQAQRLDEALWKRDTEEFVPHNLAGEGPKYGAPVELCWPERRGNSPRDLLISLLPQFPDFATAFYEVVDFVPHEDELKQLARERYKIYRSVGFNLSTATPPTTE</sequence>
<dbReference type="EC" id="2.7.7.7" evidence="2"/>
<dbReference type="PROSITE" id="PS51257">
    <property type="entry name" value="PROKAR_LIPOPROTEIN"/>
    <property type="match status" value="1"/>
</dbReference>
<dbReference type="GO" id="GO:0003677">
    <property type="term" value="F:DNA binding"/>
    <property type="evidence" value="ECO:0007669"/>
    <property type="project" value="InterPro"/>
</dbReference>
<keyword evidence="3" id="KW-1185">Reference proteome</keyword>
<dbReference type="STRING" id="1111728.GCA_000427805_00334"/>
<dbReference type="Pfam" id="PF04364">
    <property type="entry name" value="DNA_pol3_chi"/>
    <property type="match status" value="1"/>
</dbReference>
<protein>
    <submittedName>
        <fullName evidence="1">DNA polymerase III subunit chi</fullName>
        <ecNumber evidence="2">2.7.7.7</ecNumber>
    </submittedName>
</protein>
<evidence type="ECO:0000313" key="3">
    <source>
        <dbReference type="Proteomes" id="UP000224974"/>
    </source>
</evidence>
<proteinExistence type="predicted"/>
<dbReference type="InterPro" id="IPR036768">
    <property type="entry name" value="PolIII_chi_sf"/>
</dbReference>
<dbReference type="InterPro" id="IPR007459">
    <property type="entry name" value="DNA_pol3_chi"/>
</dbReference>
<dbReference type="Proteomes" id="UP000224974">
    <property type="component" value="Unassembled WGS sequence"/>
</dbReference>
<dbReference type="GO" id="GO:0032298">
    <property type="term" value="P:positive regulation of DNA-templated DNA replication initiation"/>
    <property type="evidence" value="ECO:0007669"/>
    <property type="project" value="TreeGrafter"/>
</dbReference>
<keyword evidence="2" id="KW-0808">Transferase</keyword>
<dbReference type="PANTHER" id="PTHR38767">
    <property type="entry name" value="DNA POLYMERASE III SUBUNIT CHI"/>
    <property type="match status" value="1"/>
</dbReference>
<dbReference type="GO" id="GO:0006260">
    <property type="term" value="P:DNA replication"/>
    <property type="evidence" value="ECO:0007669"/>
    <property type="project" value="InterPro"/>
</dbReference>
<dbReference type="GO" id="GO:0003887">
    <property type="term" value="F:DNA-directed DNA polymerase activity"/>
    <property type="evidence" value="ECO:0007669"/>
    <property type="project" value="UniProtKB-EC"/>
</dbReference>
<organism evidence="1 3">
    <name type="scientific">Budvicia aquatica</name>
    <dbReference type="NCBI Taxonomy" id="82979"/>
    <lineage>
        <taxon>Bacteria</taxon>
        <taxon>Pseudomonadati</taxon>
        <taxon>Pseudomonadota</taxon>
        <taxon>Gammaproteobacteria</taxon>
        <taxon>Enterobacterales</taxon>
        <taxon>Budviciaceae</taxon>
        <taxon>Budvicia</taxon>
    </lineage>
</organism>
<reference evidence="1" key="1">
    <citation type="submission" date="2017-09" db="EMBL/GenBank/DDBJ databases">
        <title>FDA dAtabase for Regulatory Grade micrObial Sequences (FDA-ARGOS): Supporting development and validation of Infectious Disease Dx tests.</title>
        <authorList>
            <person name="Minogue T."/>
            <person name="Wolcott M."/>
            <person name="Wasieloski L."/>
            <person name="Aguilar W."/>
            <person name="Moore D."/>
            <person name="Tallon L.J."/>
            <person name="Sadzewicz L."/>
            <person name="Ott S."/>
            <person name="Zhao X."/>
            <person name="Nagaraj S."/>
            <person name="Vavikolanu K."/>
            <person name="Aluvathingal J."/>
            <person name="Nadendla S."/>
            <person name="Sichtig H."/>
        </authorList>
    </citation>
    <scope>NUCLEOTIDE SEQUENCE</scope>
    <source>
        <strain evidence="1">FDAARGOS_387</strain>
    </source>
</reference>
<dbReference type="Gene3D" id="3.40.50.10110">
    <property type="entry name" value="DNA polymerase III subunit chi"/>
    <property type="match status" value="1"/>
</dbReference>
<accession>A0A2C6DL79</accession>
<dbReference type="EMBL" id="PDDX01000001">
    <property type="protein sequence ID" value="PHI29453.1"/>
    <property type="molecule type" value="Genomic_DNA"/>
</dbReference>
<evidence type="ECO:0000313" key="1">
    <source>
        <dbReference type="EMBL" id="PHI29453.1"/>
    </source>
</evidence>
<dbReference type="AlphaFoldDB" id="A0A2C6DL79"/>
<dbReference type="OrthoDB" id="5297568at2"/>
<dbReference type="SUPFAM" id="SSF102400">
    <property type="entry name" value="DNA polymerase III chi subunit"/>
    <property type="match status" value="1"/>
</dbReference>
<dbReference type="Proteomes" id="UP000373449">
    <property type="component" value="Unassembled WGS sequence"/>
</dbReference>
<dbReference type="EMBL" id="CAADJA010000002">
    <property type="protein sequence ID" value="VFS47735.1"/>
    <property type="molecule type" value="Genomic_DNA"/>
</dbReference>